<reference evidence="3" key="2">
    <citation type="journal article" date="2009" name="Genome Res.">
        <title>Comparative genomic analyses of the human fungal pathogens Coccidioides and their relatives.</title>
        <authorList>
            <person name="Sharpton T.J."/>
            <person name="Stajich J.E."/>
            <person name="Rounsley S.D."/>
            <person name="Gardner M.J."/>
            <person name="Wortman J.R."/>
            <person name="Jordar V.S."/>
            <person name="Maiti R."/>
            <person name="Kodira C.D."/>
            <person name="Neafsey D.E."/>
            <person name="Zeng Q."/>
            <person name="Hung C.-Y."/>
            <person name="McMahan C."/>
            <person name="Muszewska A."/>
            <person name="Grynberg M."/>
            <person name="Mandel M.A."/>
            <person name="Kellner E.M."/>
            <person name="Barker B.M."/>
            <person name="Galgiani J.N."/>
            <person name="Orbach M.J."/>
            <person name="Kirkland T.N."/>
            <person name="Cole G.T."/>
            <person name="Henn M.R."/>
            <person name="Birren B.W."/>
            <person name="Taylor J.W."/>
        </authorList>
    </citation>
    <scope>NUCLEOTIDE SEQUENCE [LARGE SCALE GENOMIC DNA]</scope>
    <source>
        <strain evidence="3">RMSCC 3488</strain>
    </source>
</reference>
<keyword evidence="1" id="KW-1133">Transmembrane helix</keyword>
<evidence type="ECO:0000313" key="2">
    <source>
        <dbReference type="EMBL" id="KMM64447.1"/>
    </source>
</evidence>
<gene>
    <name evidence="2" type="ORF">CPAG_00798</name>
</gene>
<reference evidence="2 3" key="1">
    <citation type="submission" date="2007-06" db="EMBL/GenBank/DDBJ databases">
        <title>The Genome Sequence of Coccidioides posadasii RMSCC_3488.</title>
        <authorList>
            <consortium name="Coccidioides Genome Resources Consortium"/>
            <consortium name="The Broad Institute Genome Sequencing Platform"/>
            <person name="Henn M.R."/>
            <person name="Sykes S."/>
            <person name="Young S."/>
            <person name="Jaffe D."/>
            <person name="Berlin A."/>
            <person name="Alvarez P."/>
            <person name="Butler J."/>
            <person name="Gnerre S."/>
            <person name="Grabherr M."/>
            <person name="Mauceli E."/>
            <person name="Brockman W."/>
            <person name="Kodira C."/>
            <person name="Alvarado L."/>
            <person name="Zeng Q."/>
            <person name="Crawford M."/>
            <person name="Antoine C."/>
            <person name="Devon K."/>
            <person name="Galgiani J."/>
            <person name="Orsborn K."/>
            <person name="Lewis M.L."/>
            <person name="Nusbaum C."/>
            <person name="Galagan J."/>
            <person name="Birren B."/>
        </authorList>
    </citation>
    <scope>NUCLEOTIDE SEQUENCE [LARGE SCALE GENOMIC DNA]</scope>
    <source>
        <strain evidence="2 3">RMSCC 3488</strain>
    </source>
</reference>
<dbReference type="VEuPathDB" id="FungiDB:CPAG_00798"/>
<evidence type="ECO:0000256" key="1">
    <source>
        <dbReference type="SAM" id="Phobius"/>
    </source>
</evidence>
<keyword evidence="1" id="KW-0812">Transmembrane</keyword>
<organism evidence="2 3">
    <name type="scientific">Coccidioides posadasii RMSCC 3488</name>
    <dbReference type="NCBI Taxonomy" id="454284"/>
    <lineage>
        <taxon>Eukaryota</taxon>
        <taxon>Fungi</taxon>
        <taxon>Dikarya</taxon>
        <taxon>Ascomycota</taxon>
        <taxon>Pezizomycotina</taxon>
        <taxon>Eurotiomycetes</taxon>
        <taxon>Eurotiomycetidae</taxon>
        <taxon>Onygenales</taxon>
        <taxon>Onygenaceae</taxon>
        <taxon>Coccidioides</taxon>
    </lineage>
</organism>
<keyword evidence="1" id="KW-0472">Membrane</keyword>
<name>A0A0J6HZM9_COCPO</name>
<reference evidence="3" key="3">
    <citation type="journal article" date="2010" name="Genome Res.">
        <title>Population genomic sequencing of Coccidioides fungi reveals recent hybridization and transposon control.</title>
        <authorList>
            <person name="Neafsey D.E."/>
            <person name="Barker B.M."/>
            <person name="Sharpton T.J."/>
            <person name="Stajich J.E."/>
            <person name="Park D.J."/>
            <person name="Whiston E."/>
            <person name="Hung C.-Y."/>
            <person name="McMahan C."/>
            <person name="White J."/>
            <person name="Sykes S."/>
            <person name="Heiman D."/>
            <person name="Young S."/>
            <person name="Zeng Q."/>
            <person name="Abouelleil A."/>
            <person name="Aftuck L."/>
            <person name="Bessette D."/>
            <person name="Brown A."/>
            <person name="FitzGerald M."/>
            <person name="Lui A."/>
            <person name="Macdonald J.P."/>
            <person name="Priest M."/>
            <person name="Orbach M.J."/>
            <person name="Galgiani J.N."/>
            <person name="Kirkland T.N."/>
            <person name="Cole G.T."/>
            <person name="Birren B.W."/>
            <person name="Henn M.R."/>
            <person name="Taylor J.W."/>
            <person name="Rounsley S.D."/>
        </authorList>
    </citation>
    <scope>NUCLEOTIDE SEQUENCE [LARGE SCALE GENOMIC DNA]</scope>
    <source>
        <strain evidence="3">RMSCC 3488</strain>
    </source>
</reference>
<dbReference type="Proteomes" id="UP000054567">
    <property type="component" value="Unassembled WGS sequence"/>
</dbReference>
<evidence type="ECO:0000313" key="3">
    <source>
        <dbReference type="Proteomes" id="UP000054567"/>
    </source>
</evidence>
<feature type="transmembrane region" description="Helical" evidence="1">
    <location>
        <begin position="56"/>
        <end position="75"/>
    </location>
</feature>
<protein>
    <submittedName>
        <fullName evidence="2">Uncharacterized protein</fullName>
    </submittedName>
</protein>
<dbReference type="EMBL" id="DS268109">
    <property type="protein sequence ID" value="KMM64447.1"/>
    <property type="molecule type" value="Genomic_DNA"/>
</dbReference>
<proteinExistence type="predicted"/>
<accession>A0A0J6HZM9</accession>
<sequence>MSSPLKRWRRWAGCKVFVDVTRSMTESSRQEFKIPFGGMRHLIAAMILASPKSVTSYATLAHAILAYAILVAYYLNWRFDGSALTGLCPSLEHVMLHFADHINSIAAADPLVLNYGAFSYVQGVLVPGHSWANLRKALRLKRMDGGCMMFLI</sequence>
<dbReference type="AlphaFoldDB" id="A0A0J6HZM9"/>